<evidence type="ECO:0000313" key="1">
    <source>
        <dbReference type="EMBL" id="ALH95488.1"/>
    </source>
</evidence>
<dbReference type="OrthoDB" id="115239at2"/>
<protein>
    <recommendedName>
        <fullName evidence="3">Polysaccharide deacetylase</fullName>
    </recommendedName>
</protein>
<dbReference type="EMBL" id="CP012808">
    <property type="protein sequence ID" value="ALH95488.1"/>
    <property type="molecule type" value="Genomic_DNA"/>
</dbReference>
<gene>
    <name evidence="1" type="ORF">AOY20_08075</name>
</gene>
<sequence>MQQSHLAIQTIGRSPKHVLLLHTNDINAAFLNDVITAFKNNKWNFVSASEAFNDPIYNEFSQNIPAGESIIWSIAKSKKIPNLRYPAEDAPYATENLKKYQLND</sequence>
<reference evidence="1 2" key="1">
    <citation type="journal article" date="2015" name="Int. J. Syst. Evol. Microbiol.">
        <title>Acinetobacter equi sp. nov. isolated from horse faeces.</title>
        <authorList>
            <person name="Poppel M.T."/>
            <person name="Skiebe E."/>
            <person name="Laue M."/>
            <person name="Bergmann H."/>
            <person name="Ebersberger I."/>
            <person name="Garn T."/>
            <person name="Fruth A."/>
            <person name="Baumgardt S."/>
            <person name="Busse H.J."/>
            <person name="Wilharm G."/>
        </authorList>
    </citation>
    <scope>NUCLEOTIDE SEQUENCE [LARGE SCALE GENOMIC DNA]</scope>
    <source>
        <strain evidence="1 2">114</strain>
    </source>
</reference>
<dbReference type="KEGG" id="aei:AOY20_08075"/>
<keyword evidence="2" id="KW-1185">Reference proteome</keyword>
<proteinExistence type="predicted"/>
<accession>A0A0N9VEA7</accession>
<evidence type="ECO:0000313" key="2">
    <source>
        <dbReference type="Proteomes" id="UP000064939"/>
    </source>
</evidence>
<dbReference type="Proteomes" id="UP000064939">
    <property type="component" value="Chromosome"/>
</dbReference>
<name>A0A0N9VEA7_9GAMM</name>
<organism evidence="1 2">
    <name type="scientific">Acinetobacter equi</name>
    <dbReference type="NCBI Taxonomy" id="1324350"/>
    <lineage>
        <taxon>Bacteria</taxon>
        <taxon>Pseudomonadati</taxon>
        <taxon>Pseudomonadota</taxon>
        <taxon>Gammaproteobacteria</taxon>
        <taxon>Moraxellales</taxon>
        <taxon>Moraxellaceae</taxon>
        <taxon>Acinetobacter</taxon>
    </lineage>
</organism>
<evidence type="ECO:0008006" key="3">
    <source>
        <dbReference type="Google" id="ProtNLM"/>
    </source>
</evidence>
<dbReference type="AlphaFoldDB" id="A0A0N9VEA7"/>